<name>A0A7W9Q5V9_9ACTN</name>
<organism evidence="1 2">
    <name type="scientific">Streptomyces zagrosensis</name>
    <dbReference type="NCBI Taxonomy" id="1042984"/>
    <lineage>
        <taxon>Bacteria</taxon>
        <taxon>Bacillati</taxon>
        <taxon>Actinomycetota</taxon>
        <taxon>Actinomycetes</taxon>
        <taxon>Kitasatosporales</taxon>
        <taxon>Streptomycetaceae</taxon>
        <taxon>Streptomyces</taxon>
    </lineage>
</organism>
<dbReference type="AlphaFoldDB" id="A0A7W9Q5V9"/>
<dbReference type="EMBL" id="JACHJL010000002">
    <property type="protein sequence ID" value="MBB5934208.1"/>
    <property type="molecule type" value="Genomic_DNA"/>
</dbReference>
<evidence type="ECO:0000313" key="1">
    <source>
        <dbReference type="EMBL" id="MBB5934208.1"/>
    </source>
</evidence>
<accession>A0A7W9Q5V9</accession>
<dbReference type="Proteomes" id="UP000588098">
    <property type="component" value="Unassembled WGS sequence"/>
</dbReference>
<sequence length="152" mass="15595">MSAGRRPVTAALIESVGAWSWVEETGAGPLAFLLLARPEASGPPLLRLADALGLVEPAAELPYLGKRVTVIGDTRVALEVPGADYLMEVKVGAWWAEQVGGGVPVAVVVGLAPLARCAPPEEVEAYLGVNGLKGQLRLGTALARTGDHAPAG</sequence>
<keyword evidence="2" id="KW-1185">Reference proteome</keyword>
<gene>
    <name evidence="1" type="ORF">FHS42_001234</name>
</gene>
<proteinExistence type="predicted"/>
<comment type="caution">
    <text evidence="1">The sequence shown here is derived from an EMBL/GenBank/DDBJ whole genome shotgun (WGS) entry which is preliminary data.</text>
</comment>
<protein>
    <submittedName>
        <fullName evidence="1">Uncharacterized protein</fullName>
    </submittedName>
</protein>
<dbReference type="RefSeq" id="WP_184569447.1">
    <property type="nucleotide sequence ID" value="NZ_JACHJL010000002.1"/>
</dbReference>
<evidence type="ECO:0000313" key="2">
    <source>
        <dbReference type="Proteomes" id="UP000588098"/>
    </source>
</evidence>
<reference evidence="1 2" key="1">
    <citation type="submission" date="2020-08" db="EMBL/GenBank/DDBJ databases">
        <title>Genomic Encyclopedia of Type Strains, Phase III (KMG-III): the genomes of soil and plant-associated and newly described type strains.</title>
        <authorList>
            <person name="Whitman W."/>
        </authorList>
    </citation>
    <scope>NUCLEOTIDE SEQUENCE [LARGE SCALE GENOMIC DNA]</scope>
    <source>
        <strain evidence="1 2">CECT 8305</strain>
    </source>
</reference>